<dbReference type="InParanoid" id="E2AFN0"/>
<evidence type="ECO:0000256" key="1">
    <source>
        <dbReference type="SAM" id="MobiDB-lite"/>
    </source>
</evidence>
<reference evidence="2 3" key="1">
    <citation type="journal article" date="2010" name="Science">
        <title>Genomic comparison of the ants Camponotus floridanus and Harpegnathos saltator.</title>
        <authorList>
            <person name="Bonasio R."/>
            <person name="Zhang G."/>
            <person name="Ye C."/>
            <person name="Mutti N.S."/>
            <person name="Fang X."/>
            <person name="Qin N."/>
            <person name="Donahue G."/>
            <person name="Yang P."/>
            <person name="Li Q."/>
            <person name="Li C."/>
            <person name="Zhang P."/>
            <person name="Huang Z."/>
            <person name="Berger S.L."/>
            <person name="Reinberg D."/>
            <person name="Wang J."/>
            <person name="Liebig J."/>
        </authorList>
    </citation>
    <scope>NUCLEOTIDE SEQUENCE [LARGE SCALE GENOMIC DNA]</scope>
    <source>
        <strain evidence="3">C129</strain>
    </source>
</reference>
<proteinExistence type="predicted"/>
<sequence>MQLRCGKYNDETKLEYKDTIIRNCHRRDRETGWWQGRREDYEEDEKEEEEEEEDEEEEEGCGRGPSPIEDLAAAWNPFPLRRAAALQGLRSDWLFVVPLSDVPAGCTKH</sequence>
<gene>
    <name evidence="2" type="ORF">EAG_02728</name>
</gene>
<dbReference type="AlphaFoldDB" id="E2AFN0"/>
<feature type="region of interest" description="Disordered" evidence="1">
    <location>
        <begin position="35"/>
        <end position="69"/>
    </location>
</feature>
<keyword evidence="3" id="KW-1185">Reference proteome</keyword>
<evidence type="ECO:0000313" key="2">
    <source>
        <dbReference type="EMBL" id="EFN67781.1"/>
    </source>
</evidence>
<evidence type="ECO:0000313" key="3">
    <source>
        <dbReference type="Proteomes" id="UP000000311"/>
    </source>
</evidence>
<name>E2AFN0_CAMFO</name>
<feature type="compositionally biased region" description="Acidic residues" evidence="1">
    <location>
        <begin position="41"/>
        <end position="59"/>
    </location>
</feature>
<dbReference type="Proteomes" id="UP000000311">
    <property type="component" value="Unassembled WGS sequence"/>
</dbReference>
<protein>
    <submittedName>
        <fullName evidence="2">Uncharacterized protein</fullName>
    </submittedName>
</protein>
<accession>E2AFN0</accession>
<dbReference type="EMBL" id="GL439118">
    <property type="protein sequence ID" value="EFN67781.1"/>
    <property type="molecule type" value="Genomic_DNA"/>
</dbReference>
<organism evidence="3">
    <name type="scientific">Camponotus floridanus</name>
    <name type="common">Florida carpenter ant</name>
    <dbReference type="NCBI Taxonomy" id="104421"/>
    <lineage>
        <taxon>Eukaryota</taxon>
        <taxon>Metazoa</taxon>
        <taxon>Ecdysozoa</taxon>
        <taxon>Arthropoda</taxon>
        <taxon>Hexapoda</taxon>
        <taxon>Insecta</taxon>
        <taxon>Pterygota</taxon>
        <taxon>Neoptera</taxon>
        <taxon>Endopterygota</taxon>
        <taxon>Hymenoptera</taxon>
        <taxon>Apocrita</taxon>
        <taxon>Aculeata</taxon>
        <taxon>Formicoidea</taxon>
        <taxon>Formicidae</taxon>
        <taxon>Formicinae</taxon>
        <taxon>Camponotus</taxon>
    </lineage>
</organism>